<sequence>MDVIMVWSDDRRLARCFVVKEGRKEEGRIAVRGCEGASVPKCWKERCDGSVRAVSAVCSGSG</sequence>
<accession>F8MQ89</accession>
<dbReference type="HOGENOM" id="CLU_2910381_0_0_1"/>
<protein>
    <submittedName>
        <fullName evidence="1">Uncharacterized protein</fullName>
    </submittedName>
</protein>
<dbReference type="GeneID" id="20823277"/>
<organism evidence="1 2">
    <name type="scientific">Neurospora tetrasperma (strain FGSC 2508 / ATCC MYA-4615 / P0657)</name>
    <dbReference type="NCBI Taxonomy" id="510951"/>
    <lineage>
        <taxon>Eukaryota</taxon>
        <taxon>Fungi</taxon>
        <taxon>Dikarya</taxon>
        <taxon>Ascomycota</taxon>
        <taxon>Pezizomycotina</taxon>
        <taxon>Sordariomycetes</taxon>
        <taxon>Sordariomycetidae</taxon>
        <taxon>Sordariales</taxon>
        <taxon>Sordariaceae</taxon>
        <taxon>Neurospora</taxon>
    </lineage>
</organism>
<evidence type="ECO:0000313" key="1">
    <source>
        <dbReference type="EMBL" id="EGO56519.1"/>
    </source>
</evidence>
<dbReference type="RefSeq" id="XP_009852110.1">
    <property type="nucleotide sequence ID" value="XM_009853808.1"/>
</dbReference>
<dbReference type="KEGG" id="nte:NEUTE1DRAFT117363"/>
<reference evidence="2" key="1">
    <citation type="journal article" date="2011" name="Genetics">
        <title>Massive changes in genome architecture accompany the transition to self-fertility in the filamentous fungus Neurospora tetrasperma.</title>
        <authorList>
            <person name="Ellison C.E."/>
            <person name="Stajich J.E."/>
            <person name="Jacobson D.J."/>
            <person name="Natvig D.O."/>
            <person name="Lapidus A."/>
            <person name="Foster B."/>
            <person name="Aerts A."/>
            <person name="Riley R."/>
            <person name="Lindquist E.A."/>
            <person name="Grigoriev I.V."/>
            <person name="Taylor J.W."/>
        </authorList>
    </citation>
    <scope>NUCLEOTIDE SEQUENCE [LARGE SCALE GENOMIC DNA]</scope>
    <source>
        <strain evidence="2">FGSC 2508 / P0657</strain>
    </source>
</reference>
<evidence type="ECO:0000313" key="2">
    <source>
        <dbReference type="Proteomes" id="UP000008065"/>
    </source>
</evidence>
<dbReference type="VEuPathDB" id="FungiDB:NEUTE1DRAFT_117363"/>
<dbReference type="EMBL" id="GL891305">
    <property type="protein sequence ID" value="EGO56519.1"/>
    <property type="molecule type" value="Genomic_DNA"/>
</dbReference>
<proteinExistence type="predicted"/>
<dbReference type="AlphaFoldDB" id="F8MQ89"/>
<name>F8MQ89_NEUT8</name>
<feature type="non-terminal residue" evidence="1">
    <location>
        <position position="62"/>
    </location>
</feature>
<dbReference type="Proteomes" id="UP000008065">
    <property type="component" value="Unassembled WGS sequence"/>
</dbReference>
<keyword evidence="2" id="KW-1185">Reference proteome</keyword>
<gene>
    <name evidence="1" type="ORF">NEUTE1DRAFT_117363</name>
</gene>